<feature type="region of interest" description="Disordered" evidence="1">
    <location>
        <begin position="751"/>
        <end position="773"/>
    </location>
</feature>
<dbReference type="Gene3D" id="2.60.120.650">
    <property type="entry name" value="Cupin"/>
    <property type="match status" value="2"/>
</dbReference>
<dbReference type="GO" id="GO:0005634">
    <property type="term" value="C:nucleus"/>
    <property type="evidence" value="ECO:0007669"/>
    <property type="project" value="TreeGrafter"/>
</dbReference>
<sequence>MSETQPQTASTATAYTSALPKPSYYYPADDDKDYVAVPPQDNPDDDDYVCRGVPVFEPSMDEFKDFYEYIQKIDRYGMKAGIVKVIPPKEWLQTLPEYKASNLDKIKIKNVIAQHMLGRSGLYKQTNVVKRNVMAVDQWASLAGCHHKAKLQFPTPAPHQSDEAAKEAGRITRGRGSTAQTKSRKKRKITAENSVVEDTKTDDAVSAKDETIDQGVGTPIAATHADSISQSTQPLDPSSNQDPPVSSIPPPQSTSQTPLSDGLSALQNLPPARSGSEVIDNTAKSSTKKKREDQIHEFYDGLNIYDKWLPEGATHDDYNIQGCKYLERLYWRTLGLGDNEVSWYGADLPGSLFDERTTSWNVADLPSYLTEILSESGVGAKLPGVNTPYLYFGTWRATFAWHVEDMDLYSINYIHFGAPKYWYTIPQKQKRKFEQLMAGLFPGESKACPEWLRHKSYLASPNVLASHNIKPSVLVQKQNEFVITFPHGYHSGFNMGFNCAESVNFATEGWTKYGRKAQACTCVKDSVKIDVDQLLDRIEYRKMELEAEKSGQVMKMSIDDYLETRRIEKAGLPQIQHIKIFDYLMPTVPPPHDQQIAWMKWAATQPTEVQHVVIQVPWMQECVKMTLKTTNEKKKQAQIQAQKETQKETEALAEAEMRKEAEKKDVEKKEAAEREEPVQQQQPQQEQQQQQQQQQLQPQQQYQQSQQQLQAQQVQHTGLAHHQIHPEQQLHQQQRPQQLQYQNQSLRLPQHPLPQLFPQTLSQSPPQPLPQSLPQLQQSQLLYSHSIPNIQPQYNMQSMMPPYSAFPASYQPFAGMYGQGQGQGQGQQPPQHTPQAYPLHQPFQQPVAQYSAATPASLRPFAHTNNAPQHGQQPQPHLAHPSNAANPYGAL</sequence>
<dbReference type="SMART" id="SM00558">
    <property type="entry name" value="JmjC"/>
    <property type="match status" value="1"/>
</dbReference>
<evidence type="ECO:0000259" key="3">
    <source>
        <dbReference type="PROSITE" id="PS51184"/>
    </source>
</evidence>
<feature type="compositionally biased region" description="Basic and acidic residues" evidence="1">
    <location>
        <begin position="160"/>
        <end position="170"/>
    </location>
</feature>
<dbReference type="Pfam" id="PF02375">
    <property type="entry name" value="JmjN"/>
    <property type="match status" value="1"/>
</dbReference>
<protein>
    <recommendedName>
        <fullName evidence="6">[Histone H3]-trimethyl-L-lysine(9) demethylase</fullName>
    </recommendedName>
</protein>
<dbReference type="PROSITE" id="PS51184">
    <property type="entry name" value="JMJC"/>
    <property type="match status" value="1"/>
</dbReference>
<evidence type="ECO:0000313" key="4">
    <source>
        <dbReference type="EMBL" id="TIA90563.1"/>
    </source>
</evidence>
<dbReference type="GO" id="GO:0000785">
    <property type="term" value="C:chromatin"/>
    <property type="evidence" value="ECO:0007669"/>
    <property type="project" value="TreeGrafter"/>
</dbReference>
<evidence type="ECO:0000259" key="2">
    <source>
        <dbReference type="PROSITE" id="PS51183"/>
    </source>
</evidence>
<feature type="compositionally biased region" description="Basic and acidic residues" evidence="1">
    <location>
        <begin position="644"/>
        <end position="677"/>
    </location>
</feature>
<dbReference type="AlphaFoldDB" id="A0A4V4LTL0"/>
<feature type="domain" description="JmjC" evidence="3">
    <location>
        <begin position="354"/>
        <end position="522"/>
    </location>
</feature>
<evidence type="ECO:0000313" key="5">
    <source>
        <dbReference type="Proteomes" id="UP000310189"/>
    </source>
</evidence>
<dbReference type="InterPro" id="IPR003347">
    <property type="entry name" value="JmjC_dom"/>
</dbReference>
<dbReference type="PANTHER" id="PTHR10694:SF7">
    <property type="entry name" value="[HISTONE H3]-TRIMETHYL-L-LYSINE(9) DEMETHYLASE"/>
    <property type="match status" value="1"/>
</dbReference>
<dbReference type="EMBL" id="SPNW01000018">
    <property type="protein sequence ID" value="TIA90563.1"/>
    <property type="molecule type" value="Genomic_DNA"/>
</dbReference>
<dbReference type="PROSITE" id="PS51183">
    <property type="entry name" value="JMJN"/>
    <property type="match status" value="1"/>
</dbReference>
<proteinExistence type="predicted"/>
<feature type="compositionally biased region" description="Low complexity" evidence="1">
    <location>
        <begin position="751"/>
        <end position="764"/>
    </location>
</feature>
<organism evidence="4 5">
    <name type="scientific">Wallemia hederae</name>
    <dbReference type="NCBI Taxonomy" id="1540922"/>
    <lineage>
        <taxon>Eukaryota</taxon>
        <taxon>Fungi</taxon>
        <taxon>Dikarya</taxon>
        <taxon>Basidiomycota</taxon>
        <taxon>Wallemiomycotina</taxon>
        <taxon>Wallemiomycetes</taxon>
        <taxon>Wallemiales</taxon>
        <taxon>Wallemiaceae</taxon>
        <taxon>Wallemia</taxon>
    </lineage>
</organism>
<comment type="caution">
    <text evidence="4">The sequence shown here is derived from an EMBL/GenBank/DDBJ whole genome shotgun (WGS) entry which is preliminary data.</text>
</comment>
<feature type="region of interest" description="Disordered" evidence="1">
    <location>
        <begin position="20"/>
        <end position="44"/>
    </location>
</feature>
<dbReference type="SMART" id="SM00545">
    <property type="entry name" value="JmjN"/>
    <property type="match status" value="1"/>
</dbReference>
<feature type="compositionally biased region" description="Low complexity" evidence="1">
    <location>
        <begin position="679"/>
        <end position="693"/>
    </location>
</feature>
<feature type="compositionally biased region" description="Polar residues" evidence="1">
    <location>
        <begin position="863"/>
        <end position="875"/>
    </location>
</feature>
<name>A0A4V4LTL0_9BASI</name>
<feature type="compositionally biased region" description="Basic and acidic residues" evidence="1">
    <location>
        <begin position="197"/>
        <end position="211"/>
    </location>
</feature>
<evidence type="ECO:0008006" key="6">
    <source>
        <dbReference type="Google" id="ProtNLM"/>
    </source>
</evidence>
<keyword evidence="5" id="KW-1185">Reference proteome</keyword>
<evidence type="ECO:0000256" key="1">
    <source>
        <dbReference type="SAM" id="MobiDB-lite"/>
    </source>
</evidence>
<dbReference type="GO" id="GO:0032454">
    <property type="term" value="F:histone H3K9 demethylase activity"/>
    <property type="evidence" value="ECO:0007669"/>
    <property type="project" value="TreeGrafter"/>
</dbReference>
<dbReference type="PANTHER" id="PTHR10694">
    <property type="entry name" value="LYSINE-SPECIFIC DEMETHYLASE"/>
    <property type="match status" value="1"/>
</dbReference>
<accession>A0A4V4LTL0</accession>
<gene>
    <name evidence="4" type="ORF">E3P99_01508</name>
</gene>
<feature type="domain" description="JmjN" evidence="2">
    <location>
        <begin position="53"/>
        <end position="94"/>
    </location>
</feature>
<dbReference type="Proteomes" id="UP000310189">
    <property type="component" value="Unassembled WGS sequence"/>
</dbReference>
<reference evidence="4 5" key="1">
    <citation type="submission" date="2019-03" db="EMBL/GenBank/DDBJ databases">
        <title>Sequencing 23 genomes of Wallemia ichthyophaga.</title>
        <authorList>
            <person name="Gostincar C."/>
        </authorList>
    </citation>
    <scope>NUCLEOTIDE SEQUENCE [LARGE SCALE GENOMIC DNA]</scope>
    <source>
        <strain evidence="4 5">EXF-5753</strain>
    </source>
</reference>
<dbReference type="OrthoDB" id="9547406at2759"/>
<dbReference type="InterPro" id="IPR003349">
    <property type="entry name" value="JmjN"/>
</dbReference>
<feature type="region of interest" description="Disordered" evidence="1">
    <location>
        <begin position="638"/>
        <end position="693"/>
    </location>
</feature>
<feature type="region of interest" description="Disordered" evidence="1">
    <location>
        <begin position="859"/>
        <end position="891"/>
    </location>
</feature>
<feature type="region of interest" description="Disordered" evidence="1">
    <location>
        <begin position="152"/>
        <end position="292"/>
    </location>
</feature>
<dbReference type="Pfam" id="PF02373">
    <property type="entry name" value="JmjC"/>
    <property type="match status" value="1"/>
</dbReference>
<feature type="compositionally biased region" description="Polar residues" evidence="1">
    <location>
        <begin position="226"/>
        <end position="242"/>
    </location>
</feature>
<dbReference type="GO" id="GO:0010468">
    <property type="term" value="P:regulation of gene expression"/>
    <property type="evidence" value="ECO:0007669"/>
    <property type="project" value="TreeGrafter"/>
</dbReference>
<dbReference type="SUPFAM" id="SSF51197">
    <property type="entry name" value="Clavaminate synthase-like"/>
    <property type="match status" value="1"/>
</dbReference>
<feature type="region of interest" description="Disordered" evidence="1">
    <location>
        <begin position="818"/>
        <end position="838"/>
    </location>
</feature>
<dbReference type="GO" id="GO:0051864">
    <property type="term" value="F:histone H3K36 demethylase activity"/>
    <property type="evidence" value="ECO:0007669"/>
    <property type="project" value="TreeGrafter"/>
</dbReference>